<feature type="transmembrane region" description="Helical" evidence="6">
    <location>
        <begin position="269"/>
        <end position="289"/>
    </location>
</feature>
<evidence type="ECO:0000256" key="5">
    <source>
        <dbReference type="ARBA" id="ARBA00023136"/>
    </source>
</evidence>
<evidence type="ECO:0000256" key="6">
    <source>
        <dbReference type="SAM" id="Phobius"/>
    </source>
</evidence>
<evidence type="ECO:0000256" key="1">
    <source>
        <dbReference type="ARBA" id="ARBA00004141"/>
    </source>
</evidence>
<evidence type="ECO:0000313" key="8">
    <source>
        <dbReference type="Proteomes" id="UP001145021"/>
    </source>
</evidence>
<keyword evidence="4 6" id="KW-1133">Transmembrane helix</keyword>
<keyword evidence="5 6" id="KW-0472">Membrane</keyword>
<dbReference type="PANTHER" id="PTHR13353:SF5">
    <property type="entry name" value="TRANSMEMBRANE PROTEIN 19"/>
    <property type="match status" value="1"/>
</dbReference>
<evidence type="ECO:0000256" key="2">
    <source>
        <dbReference type="ARBA" id="ARBA00009012"/>
    </source>
</evidence>
<keyword evidence="3 6" id="KW-0812">Transmembrane</keyword>
<name>A0A9W7XIG3_9FUNG</name>
<dbReference type="EMBL" id="JANBOH010000113">
    <property type="protein sequence ID" value="KAJ1645298.1"/>
    <property type="molecule type" value="Genomic_DNA"/>
</dbReference>
<dbReference type="InterPro" id="IPR002794">
    <property type="entry name" value="DUF92_TMEM19"/>
</dbReference>
<evidence type="ECO:0000256" key="4">
    <source>
        <dbReference type="ARBA" id="ARBA00022989"/>
    </source>
</evidence>
<dbReference type="PANTHER" id="PTHR13353">
    <property type="entry name" value="TRANSMEMBRANE PROTEIN 19"/>
    <property type="match status" value="1"/>
</dbReference>
<feature type="transmembrane region" description="Helical" evidence="6">
    <location>
        <begin position="43"/>
        <end position="61"/>
    </location>
</feature>
<dbReference type="GO" id="GO:0016020">
    <property type="term" value="C:membrane"/>
    <property type="evidence" value="ECO:0007669"/>
    <property type="project" value="UniProtKB-SubCell"/>
</dbReference>
<gene>
    <name evidence="7" type="ORF">LPJ64_003108</name>
</gene>
<comment type="subcellular location">
    <subcellularLocation>
        <location evidence="1">Membrane</location>
        <topology evidence="1">Multi-pass membrane protein</topology>
    </subcellularLocation>
</comment>
<dbReference type="AlphaFoldDB" id="A0A9W7XIG3"/>
<evidence type="ECO:0000256" key="3">
    <source>
        <dbReference type="ARBA" id="ARBA00022692"/>
    </source>
</evidence>
<dbReference type="Proteomes" id="UP001145021">
    <property type="component" value="Unassembled WGS sequence"/>
</dbReference>
<feature type="transmembrane region" description="Helical" evidence="6">
    <location>
        <begin position="171"/>
        <end position="191"/>
    </location>
</feature>
<evidence type="ECO:0008006" key="9">
    <source>
        <dbReference type="Google" id="ProtNLM"/>
    </source>
</evidence>
<accession>A0A9W7XIG3</accession>
<feature type="transmembrane region" description="Helical" evidence="6">
    <location>
        <begin position="119"/>
        <end position="140"/>
    </location>
</feature>
<sequence>MRLYFAILLTSFLCFNSLRKRSLSKSGAAAAAFVGLSTASNDNLMFVTVLLAFFVSSTYWTKYQAQEKKKIDPTFEKTSQRDWKQVLCNGGLGSAISLLYQYNFDGCRPEDMTSEQRRLMVLLTWAYVAFYACCAADTWASELGTLSCNWPILITTLSPVPPGTNGAISKLGMLSSFAGGAAVGLAADIALWTQYFGAYRSGAMPKIPYNMLGALFGTLGSLLDSLLGATIQASYLVKKQAVSDLSTSELREMRDVKLIAGRNILSNNMVNVLSSVSTAAIAMLILKALL</sequence>
<comment type="caution">
    <text evidence="7">The sequence shown here is derived from an EMBL/GenBank/DDBJ whole genome shotgun (WGS) entry which is preliminary data.</text>
</comment>
<keyword evidence="8" id="KW-1185">Reference proteome</keyword>
<reference evidence="7" key="1">
    <citation type="submission" date="2022-07" db="EMBL/GenBank/DDBJ databases">
        <title>Phylogenomic reconstructions and comparative analyses of Kickxellomycotina fungi.</title>
        <authorList>
            <person name="Reynolds N.K."/>
            <person name="Stajich J.E."/>
            <person name="Barry K."/>
            <person name="Grigoriev I.V."/>
            <person name="Crous P."/>
            <person name="Smith M.E."/>
        </authorList>
    </citation>
    <scope>NUCLEOTIDE SEQUENCE</scope>
    <source>
        <strain evidence="7">NBRC 105413</strain>
    </source>
</reference>
<proteinExistence type="inferred from homology"/>
<dbReference type="Pfam" id="PF01940">
    <property type="entry name" value="DUF92"/>
    <property type="match status" value="1"/>
</dbReference>
<organism evidence="7 8">
    <name type="scientific">Coemansia asiatica</name>
    <dbReference type="NCBI Taxonomy" id="1052880"/>
    <lineage>
        <taxon>Eukaryota</taxon>
        <taxon>Fungi</taxon>
        <taxon>Fungi incertae sedis</taxon>
        <taxon>Zoopagomycota</taxon>
        <taxon>Kickxellomycotina</taxon>
        <taxon>Kickxellomycetes</taxon>
        <taxon>Kickxellales</taxon>
        <taxon>Kickxellaceae</taxon>
        <taxon>Coemansia</taxon>
    </lineage>
</organism>
<protein>
    <recommendedName>
        <fullName evidence="9">Transmembrane protein 19</fullName>
    </recommendedName>
</protein>
<comment type="similarity">
    <text evidence="2">Belongs to the TMEM19 family.</text>
</comment>
<evidence type="ECO:0000313" key="7">
    <source>
        <dbReference type="EMBL" id="KAJ1645298.1"/>
    </source>
</evidence>